<evidence type="ECO:0000313" key="5">
    <source>
        <dbReference type="EMBL" id="HIR54363.1"/>
    </source>
</evidence>
<dbReference type="InterPro" id="IPR001845">
    <property type="entry name" value="HTH_ArsR_DNA-bd_dom"/>
</dbReference>
<comment type="caution">
    <text evidence="5">The sequence shown here is derived from an EMBL/GenBank/DDBJ whole genome shotgun (WGS) entry which is preliminary data.</text>
</comment>
<sequence>MGLQETMRALSDPTRREILEHLREGRLAAGEIAARFPVSNAAVSKHLAVLREAGLVRDIRSGKNVYYELNTSVLEDVLAYLSGLGARRAGESGVKAWDA</sequence>
<keyword evidence="3" id="KW-0804">Transcription</keyword>
<evidence type="ECO:0000313" key="6">
    <source>
        <dbReference type="Proteomes" id="UP000824238"/>
    </source>
</evidence>
<dbReference type="EMBL" id="DVHH01000055">
    <property type="protein sequence ID" value="HIR54363.1"/>
    <property type="molecule type" value="Genomic_DNA"/>
</dbReference>
<keyword evidence="1" id="KW-0805">Transcription regulation</keyword>
<name>A0A9D1DK72_9FIRM</name>
<keyword evidence="2" id="KW-0238">DNA-binding</keyword>
<evidence type="ECO:0000256" key="1">
    <source>
        <dbReference type="ARBA" id="ARBA00023015"/>
    </source>
</evidence>
<evidence type="ECO:0000256" key="3">
    <source>
        <dbReference type="ARBA" id="ARBA00023163"/>
    </source>
</evidence>
<gene>
    <name evidence="5" type="ORF">IAD36_02020</name>
</gene>
<dbReference type="PANTHER" id="PTHR33154">
    <property type="entry name" value="TRANSCRIPTIONAL REGULATOR, ARSR FAMILY"/>
    <property type="match status" value="1"/>
</dbReference>
<dbReference type="PROSITE" id="PS50987">
    <property type="entry name" value="HTH_ARSR_2"/>
    <property type="match status" value="1"/>
</dbReference>
<reference evidence="5" key="1">
    <citation type="submission" date="2020-10" db="EMBL/GenBank/DDBJ databases">
        <authorList>
            <person name="Gilroy R."/>
        </authorList>
    </citation>
    <scope>NUCLEOTIDE SEQUENCE</scope>
    <source>
        <strain evidence="5">ChiGjej3B3-7149</strain>
    </source>
</reference>
<feature type="domain" description="HTH arsR-type" evidence="4">
    <location>
        <begin position="1"/>
        <end position="89"/>
    </location>
</feature>
<dbReference type="InterPro" id="IPR036388">
    <property type="entry name" value="WH-like_DNA-bd_sf"/>
</dbReference>
<accession>A0A9D1DK72</accession>
<dbReference type="PANTHER" id="PTHR33154:SF33">
    <property type="entry name" value="TRANSCRIPTIONAL REPRESSOR SDPR"/>
    <property type="match status" value="1"/>
</dbReference>
<dbReference type="SUPFAM" id="SSF46785">
    <property type="entry name" value="Winged helix' DNA-binding domain"/>
    <property type="match status" value="1"/>
</dbReference>
<evidence type="ECO:0000259" key="4">
    <source>
        <dbReference type="PROSITE" id="PS50987"/>
    </source>
</evidence>
<protein>
    <submittedName>
        <fullName evidence="5">Winged helix-turn-helix transcriptional regulator</fullName>
    </submittedName>
</protein>
<dbReference type="CDD" id="cd00090">
    <property type="entry name" value="HTH_ARSR"/>
    <property type="match status" value="1"/>
</dbReference>
<dbReference type="AlphaFoldDB" id="A0A9D1DK72"/>
<dbReference type="Gene3D" id="1.10.10.10">
    <property type="entry name" value="Winged helix-like DNA-binding domain superfamily/Winged helix DNA-binding domain"/>
    <property type="match status" value="1"/>
</dbReference>
<dbReference type="InterPro" id="IPR011991">
    <property type="entry name" value="ArsR-like_HTH"/>
</dbReference>
<proteinExistence type="predicted"/>
<dbReference type="Pfam" id="PF12840">
    <property type="entry name" value="HTH_20"/>
    <property type="match status" value="1"/>
</dbReference>
<dbReference type="NCBIfam" id="NF033788">
    <property type="entry name" value="HTH_metalloreg"/>
    <property type="match status" value="1"/>
</dbReference>
<reference evidence="5" key="2">
    <citation type="journal article" date="2021" name="PeerJ">
        <title>Extensive microbial diversity within the chicken gut microbiome revealed by metagenomics and culture.</title>
        <authorList>
            <person name="Gilroy R."/>
            <person name="Ravi A."/>
            <person name="Getino M."/>
            <person name="Pursley I."/>
            <person name="Horton D.L."/>
            <person name="Alikhan N.F."/>
            <person name="Baker D."/>
            <person name="Gharbi K."/>
            <person name="Hall N."/>
            <person name="Watson M."/>
            <person name="Adriaenssens E.M."/>
            <person name="Foster-Nyarko E."/>
            <person name="Jarju S."/>
            <person name="Secka A."/>
            <person name="Antonio M."/>
            <person name="Oren A."/>
            <person name="Chaudhuri R.R."/>
            <person name="La Ragione R."/>
            <person name="Hildebrand F."/>
            <person name="Pallen M.J."/>
        </authorList>
    </citation>
    <scope>NUCLEOTIDE SEQUENCE</scope>
    <source>
        <strain evidence="5">ChiGjej3B3-7149</strain>
    </source>
</reference>
<dbReference type="Proteomes" id="UP000824238">
    <property type="component" value="Unassembled WGS sequence"/>
</dbReference>
<dbReference type="PRINTS" id="PR00778">
    <property type="entry name" value="HTHARSR"/>
</dbReference>
<dbReference type="InterPro" id="IPR036390">
    <property type="entry name" value="WH_DNA-bd_sf"/>
</dbReference>
<dbReference type="InterPro" id="IPR047796">
    <property type="entry name" value="SdpR-like_repress"/>
</dbReference>
<dbReference type="InterPro" id="IPR051081">
    <property type="entry name" value="HTH_MetalResp_TranReg"/>
</dbReference>
<evidence type="ECO:0000256" key="2">
    <source>
        <dbReference type="ARBA" id="ARBA00023125"/>
    </source>
</evidence>
<dbReference type="NCBIfam" id="NF033789">
    <property type="entry name" value="repress_SdpR"/>
    <property type="match status" value="1"/>
</dbReference>
<dbReference type="GO" id="GO:0003677">
    <property type="term" value="F:DNA binding"/>
    <property type="evidence" value="ECO:0007669"/>
    <property type="project" value="UniProtKB-KW"/>
</dbReference>
<organism evidence="5 6">
    <name type="scientific">Candidatus Scatomorpha intestinigallinarum</name>
    <dbReference type="NCBI Taxonomy" id="2840923"/>
    <lineage>
        <taxon>Bacteria</taxon>
        <taxon>Bacillati</taxon>
        <taxon>Bacillota</taxon>
        <taxon>Clostridia</taxon>
        <taxon>Eubacteriales</taxon>
        <taxon>Candidatus Scatomorpha</taxon>
    </lineage>
</organism>
<dbReference type="SMART" id="SM00418">
    <property type="entry name" value="HTH_ARSR"/>
    <property type="match status" value="1"/>
</dbReference>
<dbReference type="GO" id="GO:0003700">
    <property type="term" value="F:DNA-binding transcription factor activity"/>
    <property type="evidence" value="ECO:0007669"/>
    <property type="project" value="InterPro"/>
</dbReference>